<reference evidence="2 3" key="1">
    <citation type="journal article" date="2020" name="Mol. Biol. Evol.">
        <title>Distinct Expression and Methylation Patterns for Genes with Different Fates following a Single Whole-Genome Duplication in Flowering Plants.</title>
        <authorList>
            <person name="Shi T."/>
            <person name="Rahmani R.S."/>
            <person name="Gugger P.F."/>
            <person name="Wang M."/>
            <person name="Li H."/>
            <person name="Zhang Y."/>
            <person name="Li Z."/>
            <person name="Wang Q."/>
            <person name="Van de Peer Y."/>
            <person name="Marchal K."/>
            <person name="Chen J."/>
        </authorList>
    </citation>
    <scope>NUCLEOTIDE SEQUENCE [LARGE SCALE GENOMIC DNA]</scope>
    <source>
        <tissue evidence="2">Leaf</tissue>
    </source>
</reference>
<proteinExistence type="predicted"/>
<evidence type="ECO:0000313" key="2">
    <source>
        <dbReference type="EMBL" id="DAD44529.1"/>
    </source>
</evidence>
<name>A0A822ZMD4_NELNU</name>
<accession>A0A822ZMD4</accession>
<feature type="region of interest" description="Disordered" evidence="1">
    <location>
        <begin position="1"/>
        <end position="25"/>
    </location>
</feature>
<organism evidence="2 3">
    <name type="scientific">Nelumbo nucifera</name>
    <name type="common">Sacred lotus</name>
    <dbReference type="NCBI Taxonomy" id="4432"/>
    <lineage>
        <taxon>Eukaryota</taxon>
        <taxon>Viridiplantae</taxon>
        <taxon>Streptophyta</taxon>
        <taxon>Embryophyta</taxon>
        <taxon>Tracheophyta</taxon>
        <taxon>Spermatophyta</taxon>
        <taxon>Magnoliopsida</taxon>
        <taxon>Proteales</taxon>
        <taxon>Nelumbonaceae</taxon>
        <taxon>Nelumbo</taxon>
    </lineage>
</organism>
<dbReference type="EMBL" id="DUZY01000007">
    <property type="protein sequence ID" value="DAD44529.1"/>
    <property type="molecule type" value="Genomic_DNA"/>
</dbReference>
<gene>
    <name evidence="2" type="ORF">HUJ06_002759</name>
</gene>
<dbReference type="Proteomes" id="UP000607653">
    <property type="component" value="Unassembled WGS sequence"/>
</dbReference>
<keyword evidence="3" id="KW-1185">Reference proteome</keyword>
<protein>
    <submittedName>
        <fullName evidence="2">Uncharacterized protein</fullName>
    </submittedName>
</protein>
<sequence length="105" mass="11913">MSIRSSSSQAAPTNTKQGNSSLQKQTCGNTEGIYVMLIACRWISGSFRTIIMRSKCGLWTQLKCHVTLQAYVSFKRIWRSRVHCDRQNTLGREGTDSPLEIDEKQ</sequence>
<evidence type="ECO:0000256" key="1">
    <source>
        <dbReference type="SAM" id="MobiDB-lite"/>
    </source>
</evidence>
<comment type="caution">
    <text evidence="2">The sequence shown here is derived from an EMBL/GenBank/DDBJ whole genome shotgun (WGS) entry which is preliminary data.</text>
</comment>
<evidence type="ECO:0000313" key="3">
    <source>
        <dbReference type="Proteomes" id="UP000607653"/>
    </source>
</evidence>
<dbReference type="AlphaFoldDB" id="A0A822ZMD4"/>